<protein>
    <submittedName>
        <fullName evidence="2">Uncharacterized protein</fullName>
    </submittedName>
</protein>
<feature type="region of interest" description="Disordered" evidence="1">
    <location>
        <begin position="40"/>
        <end position="71"/>
    </location>
</feature>
<evidence type="ECO:0000256" key="1">
    <source>
        <dbReference type="SAM" id="MobiDB-lite"/>
    </source>
</evidence>
<gene>
    <name evidence="2" type="ORF">Asi03nite_61060</name>
</gene>
<sequence length="71" mass="7851">MHTSFNDAAGMTIGVQREVWVDLPPELAGFVAPPIIVTARPVERPVNPHRRPQSSRSRGNMPVGRRRRPAG</sequence>
<name>A0A919NCT8_9ACTN</name>
<dbReference type="Proteomes" id="UP000629619">
    <property type="component" value="Unassembled WGS sequence"/>
</dbReference>
<keyword evidence="3" id="KW-1185">Reference proteome</keyword>
<comment type="caution">
    <text evidence="2">The sequence shown here is derived from an EMBL/GenBank/DDBJ whole genome shotgun (WGS) entry which is preliminary data.</text>
</comment>
<organism evidence="2 3">
    <name type="scientific">Actinoplanes siamensis</name>
    <dbReference type="NCBI Taxonomy" id="1223317"/>
    <lineage>
        <taxon>Bacteria</taxon>
        <taxon>Bacillati</taxon>
        <taxon>Actinomycetota</taxon>
        <taxon>Actinomycetes</taxon>
        <taxon>Micromonosporales</taxon>
        <taxon>Micromonosporaceae</taxon>
        <taxon>Actinoplanes</taxon>
    </lineage>
</organism>
<proteinExistence type="predicted"/>
<evidence type="ECO:0000313" key="3">
    <source>
        <dbReference type="Proteomes" id="UP000629619"/>
    </source>
</evidence>
<dbReference type="EMBL" id="BOMW01000065">
    <property type="protein sequence ID" value="GIF08568.1"/>
    <property type="molecule type" value="Genomic_DNA"/>
</dbReference>
<evidence type="ECO:0000313" key="2">
    <source>
        <dbReference type="EMBL" id="GIF08568.1"/>
    </source>
</evidence>
<dbReference type="AlphaFoldDB" id="A0A919NCT8"/>
<accession>A0A919NCT8</accession>
<reference evidence="2" key="1">
    <citation type="submission" date="2021-01" db="EMBL/GenBank/DDBJ databases">
        <title>Whole genome shotgun sequence of Actinoplanes siamensis NBRC 109076.</title>
        <authorList>
            <person name="Komaki H."/>
            <person name="Tamura T."/>
        </authorList>
    </citation>
    <scope>NUCLEOTIDE SEQUENCE</scope>
    <source>
        <strain evidence="2">NBRC 109076</strain>
    </source>
</reference>